<reference evidence="1 2" key="1">
    <citation type="submission" date="2020-04" db="EMBL/GenBank/DDBJ databases">
        <title>Hymenobacter polaris sp. nov., isolated from Arctic soil.</title>
        <authorList>
            <person name="Dahal R.H."/>
        </authorList>
    </citation>
    <scope>NUCLEOTIDE SEQUENCE [LARGE SCALE GENOMIC DNA]</scope>
    <source>
        <strain evidence="1 2">RP-2-7</strain>
    </source>
</reference>
<evidence type="ECO:0000313" key="2">
    <source>
        <dbReference type="Proteomes" id="UP000559626"/>
    </source>
</evidence>
<accession>A0A7Y0FNA0</accession>
<protein>
    <submittedName>
        <fullName evidence="1">Uncharacterized protein</fullName>
    </submittedName>
</protein>
<organism evidence="1 2">
    <name type="scientific">Hymenobacter polaris</name>
    <dbReference type="NCBI Taxonomy" id="2682546"/>
    <lineage>
        <taxon>Bacteria</taxon>
        <taxon>Pseudomonadati</taxon>
        <taxon>Bacteroidota</taxon>
        <taxon>Cytophagia</taxon>
        <taxon>Cytophagales</taxon>
        <taxon>Hymenobacteraceae</taxon>
        <taxon>Hymenobacter</taxon>
    </lineage>
</organism>
<proteinExistence type="predicted"/>
<name>A0A7Y0FNA0_9BACT</name>
<dbReference type="EMBL" id="JABBGH010000002">
    <property type="protein sequence ID" value="NML66732.1"/>
    <property type="molecule type" value="Genomic_DNA"/>
</dbReference>
<gene>
    <name evidence="1" type="ORF">HHL22_16105</name>
</gene>
<dbReference type="AlphaFoldDB" id="A0A7Y0FNA0"/>
<comment type="caution">
    <text evidence="1">The sequence shown here is derived from an EMBL/GenBank/DDBJ whole genome shotgun (WGS) entry which is preliminary data.</text>
</comment>
<dbReference type="Proteomes" id="UP000559626">
    <property type="component" value="Unassembled WGS sequence"/>
</dbReference>
<keyword evidence="2" id="KW-1185">Reference proteome</keyword>
<sequence>MSNIERYRGLQLSRVSSMILGQMFDNVSGDEVSLLSIVIEDFNINIKDLSSFLYFIYKIDGLFSQKGFNSYSKTKENQIHINRITTGSIIIEIENEIHKVGTENLIIIYFAIKTIYRTGGMLVDGLTKFYEIGTKREDYLEKRERRQMRKHIREAINEEIELSNLDKKNKEKLVDLLDDIYVKIAGI</sequence>
<evidence type="ECO:0000313" key="1">
    <source>
        <dbReference type="EMBL" id="NML66732.1"/>
    </source>
</evidence>
<dbReference type="RefSeq" id="WP_169532356.1">
    <property type="nucleotide sequence ID" value="NZ_JABBGH010000002.1"/>
</dbReference>